<sequence>MQVYSIPINSDQREITHHGTSEFPIAVYETDLEKNVLGYVPWHWHEEIQFCYVVSERVCFHINHQKVVLEKDQGIFISSNILHMATPADGKGGVYVCMDVDPALLRGFGGSVIARRYVNPVLENKNRPCLYLWGKDGWEREAVASMKTVYDLYRKKGEGYEMDITIALLSLWKELYLRIRETAGTDADPVMTGRDNERIKQILSYIHEHFSEKITLEQIAGQVNVSRNECCRFFKRYMGCSIFTYLMDYRILKSTELLLATDWPVSMVASSCGFHTASYYIEQFRRKRNATPGEYRSGRR</sequence>
<accession>A0A0J9C979</accession>
<evidence type="ECO:0000256" key="1">
    <source>
        <dbReference type="ARBA" id="ARBA00023015"/>
    </source>
</evidence>
<dbReference type="InterPro" id="IPR009057">
    <property type="entry name" value="Homeodomain-like_sf"/>
</dbReference>
<dbReference type="RefSeq" id="WP_048929724.1">
    <property type="nucleotide sequence ID" value="NZ_KQ235877.1"/>
</dbReference>
<evidence type="ECO:0000256" key="2">
    <source>
        <dbReference type="ARBA" id="ARBA00023125"/>
    </source>
</evidence>
<comment type="caution">
    <text evidence="5">The sequence shown here is derived from an EMBL/GenBank/DDBJ whole genome shotgun (WGS) entry which is preliminary data.</text>
</comment>
<reference evidence="5 6" key="1">
    <citation type="submission" date="2011-04" db="EMBL/GenBank/DDBJ databases">
        <title>The Genome Sequence of Clostridium citroniae WAL-19142.</title>
        <authorList>
            <consortium name="The Broad Institute Genome Sequencing Platform"/>
            <person name="Earl A."/>
            <person name="Ward D."/>
            <person name="Feldgarden M."/>
            <person name="Gevers D."/>
            <person name="Warren Y.A."/>
            <person name="Tyrrell K.L."/>
            <person name="Citron D.M."/>
            <person name="Goldstein E.J."/>
            <person name="Daigneault M."/>
            <person name="Allen-Vercoe E."/>
            <person name="Young S.K."/>
            <person name="Zeng Q."/>
            <person name="Gargeya S."/>
            <person name="Fitzgerald M."/>
            <person name="Haas B."/>
            <person name="Abouelleil A."/>
            <person name="Alvarado L."/>
            <person name="Arachchi H.M."/>
            <person name="Berlin A."/>
            <person name="Brown A."/>
            <person name="Chapman S.B."/>
            <person name="Chen Z."/>
            <person name="Dunbar C."/>
            <person name="Freedman E."/>
            <person name="Gearin G."/>
            <person name="Gellesch M."/>
            <person name="Goldberg J."/>
            <person name="Griggs A."/>
            <person name="Gujja S."/>
            <person name="Heilman E.R."/>
            <person name="Heiman D."/>
            <person name="Howarth C."/>
            <person name="Larson L."/>
            <person name="Lui A."/>
            <person name="MacDonald P.J."/>
            <person name="Mehta T."/>
            <person name="Montmayeur A."/>
            <person name="Murphy C."/>
            <person name="Neiman D."/>
            <person name="Pearson M."/>
            <person name="Priest M."/>
            <person name="Roberts A."/>
            <person name="Saif S."/>
            <person name="Shea T."/>
            <person name="Shenoy N."/>
            <person name="Sisk P."/>
            <person name="Stolte C."/>
            <person name="Sykes S."/>
            <person name="White J."/>
            <person name="Yandava C."/>
            <person name="Wortman J."/>
            <person name="Nusbaum C."/>
            <person name="Birren B."/>
        </authorList>
    </citation>
    <scope>NUCLEOTIDE SEQUENCE [LARGE SCALE GENOMIC DNA]</scope>
    <source>
        <strain evidence="5 6">WAL-19142</strain>
    </source>
</reference>
<dbReference type="InterPro" id="IPR003313">
    <property type="entry name" value="AraC-bd"/>
</dbReference>
<protein>
    <recommendedName>
        <fullName evidence="4">HTH araC/xylS-type domain-containing protein</fullName>
    </recommendedName>
</protein>
<dbReference type="Proteomes" id="UP000037392">
    <property type="component" value="Unassembled WGS sequence"/>
</dbReference>
<dbReference type="GO" id="GO:0043565">
    <property type="term" value="F:sequence-specific DNA binding"/>
    <property type="evidence" value="ECO:0007669"/>
    <property type="project" value="InterPro"/>
</dbReference>
<gene>
    <name evidence="5" type="ORF">HMPREF9470_01878</name>
</gene>
<dbReference type="CDD" id="cd02208">
    <property type="entry name" value="cupin_RmlC-like"/>
    <property type="match status" value="1"/>
</dbReference>
<organism evidence="5 6">
    <name type="scientific">[Clostridium] citroniae WAL-19142</name>
    <dbReference type="NCBI Taxonomy" id="742734"/>
    <lineage>
        <taxon>Bacteria</taxon>
        <taxon>Bacillati</taxon>
        <taxon>Bacillota</taxon>
        <taxon>Clostridia</taxon>
        <taxon>Lachnospirales</taxon>
        <taxon>Lachnospiraceae</taxon>
        <taxon>Enterocloster</taxon>
    </lineage>
</organism>
<keyword evidence="2" id="KW-0238">DNA-binding</keyword>
<dbReference type="Pfam" id="PF12833">
    <property type="entry name" value="HTH_18"/>
    <property type="match status" value="1"/>
</dbReference>
<dbReference type="SUPFAM" id="SSF51182">
    <property type="entry name" value="RmlC-like cupins"/>
    <property type="match status" value="1"/>
</dbReference>
<evidence type="ECO:0000256" key="3">
    <source>
        <dbReference type="ARBA" id="ARBA00023163"/>
    </source>
</evidence>
<evidence type="ECO:0000313" key="6">
    <source>
        <dbReference type="Proteomes" id="UP000037392"/>
    </source>
</evidence>
<feature type="domain" description="HTH araC/xylS-type" evidence="4">
    <location>
        <begin position="200"/>
        <end position="298"/>
    </location>
</feature>
<dbReference type="OrthoDB" id="9778008at2"/>
<dbReference type="Gene3D" id="2.60.120.10">
    <property type="entry name" value="Jelly Rolls"/>
    <property type="match status" value="1"/>
</dbReference>
<dbReference type="Pfam" id="PF02311">
    <property type="entry name" value="AraC_binding"/>
    <property type="match status" value="1"/>
</dbReference>
<dbReference type="SMART" id="SM00342">
    <property type="entry name" value="HTH_ARAC"/>
    <property type="match status" value="1"/>
</dbReference>
<evidence type="ECO:0000259" key="4">
    <source>
        <dbReference type="PROSITE" id="PS01124"/>
    </source>
</evidence>
<dbReference type="InterPro" id="IPR011051">
    <property type="entry name" value="RmlC_Cupin_sf"/>
</dbReference>
<dbReference type="PROSITE" id="PS01124">
    <property type="entry name" value="HTH_ARAC_FAMILY_2"/>
    <property type="match status" value="1"/>
</dbReference>
<dbReference type="SUPFAM" id="SSF46689">
    <property type="entry name" value="Homeodomain-like"/>
    <property type="match status" value="2"/>
</dbReference>
<dbReference type="GeneID" id="93164488"/>
<dbReference type="PROSITE" id="PS00041">
    <property type="entry name" value="HTH_ARAC_FAMILY_1"/>
    <property type="match status" value="1"/>
</dbReference>
<dbReference type="AlphaFoldDB" id="A0A0J9C979"/>
<name>A0A0J9C979_9FIRM</name>
<dbReference type="InterPro" id="IPR018062">
    <property type="entry name" value="HTH_AraC-typ_CS"/>
</dbReference>
<dbReference type="PANTHER" id="PTHR43280:SF28">
    <property type="entry name" value="HTH-TYPE TRANSCRIPTIONAL ACTIVATOR RHAS"/>
    <property type="match status" value="1"/>
</dbReference>
<keyword evidence="1" id="KW-0805">Transcription regulation</keyword>
<dbReference type="PATRIC" id="fig|742734.4.peg.2014"/>
<dbReference type="PANTHER" id="PTHR43280">
    <property type="entry name" value="ARAC-FAMILY TRANSCRIPTIONAL REGULATOR"/>
    <property type="match status" value="1"/>
</dbReference>
<dbReference type="InterPro" id="IPR018060">
    <property type="entry name" value="HTH_AraC"/>
</dbReference>
<dbReference type="EMBL" id="ADLK01000017">
    <property type="protein sequence ID" value="KMW21034.1"/>
    <property type="molecule type" value="Genomic_DNA"/>
</dbReference>
<keyword evidence="3" id="KW-0804">Transcription</keyword>
<proteinExistence type="predicted"/>
<evidence type="ECO:0000313" key="5">
    <source>
        <dbReference type="EMBL" id="KMW21034.1"/>
    </source>
</evidence>
<dbReference type="InterPro" id="IPR014710">
    <property type="entry name" value="RmlC-like_jellyroll"/>
</dbReference>
<dbReference type="Gene3D" id="1.10.10.60">
    <property type="entry name" value="Homeodomain-like"/>
    <property type="match status" value="2"/>
</dbReference>
<dbReference type="GO" id="GO:0003700">
    <property type="term" value="F:DNA-binding transcription factor activity"/>
    <property type="evidence" value="ECO:0007669"/>
    <property type="project" value="InterPro"/>
</dbReference>